<dbReference type="Pfam" id="PF25834">
    <property type="entry name" value="Fn3_SaeA_4th"/>
    <property type="match status" value="1"/>
</dbReference>
<dbReference type="EMBL" id="CP002917">
    <property type="protein sequence ID" value="AEK38253.1"/>
    <property type="molecule type" value="Genomic_DNA"/>
</dbReference>
<dbReference type="InterPro" id="IPR058694">
    <property type="entry name" value="Fn3_SaeA_4th"/>
</dbReference>
<evidence type="ECO:0000256" key="1">
    <source>
        <dbReference type="SAM" id="MobiDB-lite"/>
    </source>
</evidence>
<feature type="domain" description="SaeA fourth Fn3-like" evidence="5">
    <location>
        <begin position="490"/>
        <end position="566"/>
    </location>
</feature>
<evidence type="ECO:0000259" key="6">
    <source>
        <dbReference type="Pfam" id="PF25836"/>
    </source>
</evidence>
<evidence type="ECO:0000313" key="8">
    <source>
        <dbReference type="Proteomes" id="UP000006659"/>
    </source>
</evidence>
<gene>
    <name evidence="7" type="ordered locus">CVAR_2912</name>
</gene>
<feature type="domain" description="SaeA fifth Fn3-like" evidence="6">
    <location>
        <begin position="587"/>
        <end position="699"/>
    </location>
</feature>
<dbReference type="InterPro" id="IPR058691">
    <property type="entry name" value="Fn3_SaeA_1st"/>
</dbReference>
<feature type="domain" description="SaeA third Fn3-like" evidence="4">
    <location>
        <begin position="388"/>
        <end position="480"/>
    </location>
</feature>
<dbReference type="Proteomes" id="UP000006659">
    <property type="component" value="Chromosome"/>
</dbReference>
<proteinExistence type="predicted"/>
<sequence length="777" mass="83910">MSTDMNWSQKKNPAPGTPDVPLEVLALLAVAHEPTEDTAREVLPEDQPDPESTATTLAGLFRGRKPPRPTAAPWPTRSPAPDPDPEPAPATPAEPAPKDSMTTKKGPKPGLSLADKLRARMGGANAATAVDPADFETDEIFHQLFAANDAAYDYSTPAGFVSPGTPTVTYEATESGDPENGDIPIKETVLITWKPLPARPKENTLYRVIAADREVEKAPGAGTELVITHGTAFRDERPATSGYRHYMVWAYTWDSDDDLLDMSPMFIGEDIAVFPPRNIRFNESGGTVNGTWEASPGHDSVRVFHARKGYSGKLDAPANMLVDGTIERSGFSHRVDVRGLTYEYTVTPVVTFRDQTRTGNPTGARSVQVSAEIQKVDLLTADSYNDGVEDRILLEWTAPPTGSVKIYLTDSAPNPELPMTQVDKEYLDDDEALGANEWTTVEVAPPGEHVTKTMVWPDGWHQVYVTPVNIVEERAWVGESTVLQKVDNLTEPRLIERVTNQLITFDWPGGADLIDVRTTSGHLRLTEPSYRRQGGVRLNLLSTGDEVTLTPIAVYAGQDKRADSPTVITYPGLRAYSYDLPVFQDGTMQLQIWSEGYPDANAPHFRLVHHPSRLPLFLDDGDPVTCQKVTSAESGTDLHQPTLPSEKAFTEGGEDARALGGVVTATAADATWWVDNRAFRGGYLRLFIDSADSDHPAHAAADSPEDAVSPMSSFGSSVAGAGFGSGAFGGSLTAAPQEPGASSGSGRTTWHAAGIPAVIIERDVASRLALPDPGRMM</sequence>
<dbReference type="AlphaFoldDB" id="G0HHA3"/>
<feature type="region of interest" description="Disordered" evidence="1">
    <location>
        <begin position="30"/>
        <end position="112"/>
    </location>
</feature>
<protein>
    <submittedName>
        <fullName evidence="7">Putative cell surface glycoprotein</fullName>
    </submittedName>
</protein>
<dbReference type="InterPro" id="IPR058696">
    <property type="entry name" value="Fn3_SaeA_5th"/>
</dbReference>
<dbReference type="HOGENOM" id="CLU_017080_0_0_11"/>
<dbReference type="STRING" id="858619.CVAR_2912"/>
<dbReference type="InterPro" id="IPR058692">
    <property type="entry name" value="Fn3_SaeA_2nd"/>
</dbReference>
<feature type="compositionally biased region" description="Pro residues" evidence="1">
    <location>
        <begin position="68"/>
        <end position="95"/>
    </location>
</feature>
<dbReference type="Pfam" id="PF25833">
    <property type="entry name" value="Fn3_SaeA_3rd"/>
    <property type="match status" value="1"/>
</dbReference>
<feature type="region of interest" description="Disordered" evidence="1">
    <location>
        <begin position="1"/>
        <end position="20"/>
    </location>
</feature>
<accession>G0HHA3</accession>
<name>G0HHA3_CORVD</name>
<evidence type="ECO:0000259" key="2">
    <source>
        <dbReference type="Pfam" id="PF25832"/>
    </source>
</evidence>
<dbReference type="RefSeq" id="WP_014011375.1">
    <property type="nucleotide sequence ID" value="NC_015859.1"/>
</dbReference>
<dbReference type="eggNOG" id="ENOG50332MG">
    <property type="taxonomic scope" value="Bacteria"/>
</dbReference>
<reference evidence="7 8" key="1">
    <citation type="journal article" date="2011" name="BMC Genomics">
        <title>Complete genome sequence of Corynebacterium variabile DSM 44702 isolated from the surface of smear-ripened cheeses and insights into cheese ripening and flavor generation.</title>
        <authorList>
            <person name="Schroeder J."/>
            <person name="Maus I."/>
            <person name="Trost E."/>
            <person name="Tauch A."/>
        </authorList>
    </citation>
    <scope>NUCLEOTIDE SEQUENCE [LARGE SCALE GENOMIC DNA]</scope>
    <source>
        <strain evidence="8">DSM 44702 / JCM 12073 / NCIMB 30131</strain>
    </source>
</reference>
<feature type="compositionally biased region" description="Polar residues" evidence="1">
    <location>
        <begin position="1"/>
        <end position="11"/>
    </location>
</feature>
<evidence type="ECO:0000259" key="3">
    <source>
        <dbReference type="Pfam" id="PF25833"/>
    </source>
</evidence>
<feature type="compositionally biased region" description="Basic and acidic residues" evidence="1">
    <location>
        <begin position="33"/>
        <end position="43"/>
    </location>
</feature>
<dbReference type="InterPro" id="IPR058693">
    <property type="entry name" value="Fn3_SaeA_3rd"/>
</dbReference>
<dbReference type="Pfam" id="PF25832">
    <property type="entry name" value="Fn3_SaeA_2nd"/>
    <property type="match status" value="1"/>
</dbReference>
<evidence type="ECO:0000259" key="5">
    <source>
        <dbReference type="Pfam" id="PF25835"/>
    </source>
</evidence>
<dbReference type="Pfam" id="PF25835">
    <property type="entry name" value="Fn3_SaeA_5th"/>
    <property type="match status" value="1"/>
</dbReference>
<feature type="domain" description="SaeA first Fn3-like" evidence="2">
    <location>
        <begin position="187"/>
        <end position="269"/>
    </location>
</feature>
<evidence type="ECO:0000313" key="7">
    <source>
        <dbReference type="EMBL" id="AEK38253.1"/>
    </source>
</evidence>
<feature type="region of interest" description="Disordered" evidence="1">
    <location>
        <begin position="694"/>
        <end position="714"/>
    </location>
</feature>
<feature type="domain" description="SaeA second Fn3-like" evidence="3">
    <location>
        <begin position="277"/>
        <end position="362"/>
    </location>
</feature>
<evidence type="ECO:0000259" key="4">
    <source>
        <dbReference type="Pfam" id="PF25834"/>
    </source>
</evidence>
<organism evidence="7 8">
    <name type="scientific">Corynebacterium variabile (strain DSM 44702 / CIP 107183 / JCM 12073 / NCIMB 30131)</name>
    <name type="common">Corynebacterium mooreparkense</name>
    <dbReference type="NCBI Taxonomy" id="858619"/>
    <lineage>
        <taxon>Bacteria</taxon>
        <taxon>Bacillati</taxon>
        <taxon>Actinomycetota</taxon>
        <taxon>Actinomycetes</taxon>
        <taxon>Mycobacteriales</taxon>
        <taxon>Corynebacteriaceae</taxon>
        <taxon>Corynebacterium</taxon>
    </lineage>
</organism>
<dbReference type="KEGG" id="cva:CVAR_2912"/>
<dbReference type="Pfam" id="PF25836">
    <property type="entry name" value="Fn3_SaeA_6th"/>
    <property type="match status" value="1"/>
</dbReference>